<dbReference type="PROSITE" id="PS51999">
    <property type="entry name" value="ZF_GRF"/>
    <property type="match status" value="1"/>
</dbReference>
<evidence type="ECO:0000313" key="8">
    <source>
        <dbReference type="Proteomes" id="UP000245207"/>
    </source>
</evidence>
<evidence type="ECO:0000313" key="7">
    <source>
        <dbReference type="EMBL" id="PWA60243.1"/>
    </source>
</evidence>
<sequence length="156" mass="18408">MASSSSNNNAYANNRSRYLMRTLPTHCSCNLRLARRISWTERNPGRRFLVCPRPSSYPQRCDDFFWIDGELYSDWYKHTMHRMYVSMSSQEREVFEDDTHSHQMEIALAVMEERVARMVDEIQTTKSNVASWRKMCGFMMCLLCVMFVLLLAILVV</sequence>
<dbReference type="OrthoDB" id="2822301at2759"/>
<evidence type="ECO:0000256" key="5">
    <source>
        <dbReference type="SAM" id="Phobius"/>
    </source>
</evidence>
<keyword evidence="8" id="KW-1185">Reference proteome</keyword>
<evidence type="ECO:0000256" key="3">
    <source>
        <dbReference type="ARBA" id="ARBA00022833"/>
    </source>
</evidence>
<comment type="caution">
    <text evidence="7">The sequence shown here is derived from an EMBL/GenBank/DDBJ whole genome shotgun (WGS) entry which is preliminary data.</text>
</comment>
<organism evidence="7 8">
    <name type="scientific">Artemisia annua</name>
    <name type="common">Sweet wormwood</name>
    <dbReference type="NCBI Taxonomy" id="35608"/>
    <lineage>
        <taxon>Eukaryota</taxon>
        <taxon>Viridiplantae</taxon>
        <taxon>Streptophyta</taxon>
        <taxon>Embryophyta</taxon>
        <taxon>Tracheophyta</taxon>
        <taxon>Spermatophyta</taxon>
        <taxon>Magnoliopsida</taxon>
        <taxon>eudicotyledons</taxon>
        <taxon>Gunneridae</taxon>
        <taxon>Pentapetalae</taxon>
        <taxon>asterids</taxon>
        <taxon>campanulids</taxon>
        <taxon>Asterales</taxon>
        <taxon>Asteraceae</taxon>
        <taxon>Asteroideae</taxon>
        <taxon>Anthemideae</taxon>
        <taxon>Artemisiinae</taxon>
        <taxon>Artemisia</taxon>
    </lineage>
</organism>
<proteinExistence type="predicted"/>
<feature type="transmembrane region" description="Helical" evidence="5">
    <location>
        <begin position="136"/>
        <end position="155"/>
    </location>
</feature>
<keyword evidence="3" id="KW-0862">Zinc</keyword>
<dbReference type="Proteomes" id="UP000245207">
    <property type="component" value="Unassembled WGS sequence"/>
</dbReference>
<keyword evidence="5" id="KW-1133">Transmembrane helix</keyword>
<name>A0A2U1MG35_ARTAN</name>
<dbReference type="GO" id="GO:0008270">
    <property type="term" value="F:zinc ion binding"/>
    <property type="evidence" value="ECO:0007669"/>
    <property type="project" value="UniProtKB-KW"/>
</dbReference>
<protein>
    <recommendedName>
        <fullName evidence="6">GRF-type domain-containing protein</fullName>
    </recommendedName>
</protein>
<evidence type="ECO:0000259" key="6">
    <source>
        <dbReference type="PROSITE" id="PS51999"/>
    </source>
</evidence>
<reference evidence="7 8" key="1">
    <citation type="journal article" date="2018" name="Mol. Plant">
        <title>The genome of Artemisia annua provides insight into the evolution of Asteraceae family and artemisinin biosynthesis.</title>
        <authorList>
            <person name="Shen Q."/>
            <person name="Zhang L."/>
            <person name="Liao Z."/>
            <person name="Wang S."/>
            <person name="Yan T."/>
            <person name="Shi P."/>
            <person name="Liu M."/>
            <person name="Fu X."/>
            <person name="Pan Q."/>
            <person name="Wang Y."/>
            <person name="Lv Z."/>
            <person name="Lu X."/>
            <person name="Zhang F."/>
            <person name="Jiang W."/>
            <person name="Ma Y."/>
            <person name="Chen M."/>
            <person name="Hao X."/>
            <person name="Li L."/>
            <person name="Tang Y."/>
            <person name="Lv G."/>
            <person name="Zhou Y."/>
            <person name="Sun X."/>
            <person name="Brodelius P.E."/>
            <person name="Rose J.K.C."/>
            <person name="Tang K."/>
        </authorList>
    </citation>
    <scope>NUCLEOTIDE SEQUENCE [LARGE SCALE GENOMIC DNA]</scope>
    <source>
        <strain evidence="8">cv. Huhao1</strain>
        <tissue evidence="7">Leaf</tissue>
    </source>
</reference>
<evidence type="ECO:0000256" key="2">
    <source>
        <dbReference type="ARBA" id="ARBA00022771"/>
    </source>
</evidence>
<dbReference type="InterPro" id="IPR010666">
    <property type="entry name" value="Znf_GRF"/>
</dbReference>
<dbReference type="EMBL" id="PKPP01005408">
    <property type="protein sequence ID" value="PWA60243.1"/>
    <property type="molecule type" value="Genomic_DNA"/>
</dbReference>
<keyword evidence="2 4" id="KW-0863">Zinc-finger</keyword>
<keyword evidence="5" id="KW-0472">Membrane</keyword>
<evidence type="ECO:0000256" key="4">
    <source>
        <dbReference type="PROSITE-ProRule" id="PRU01343"/>
    </source>
</evidence>
<dbReference type="PANTHER" id="PTHR33248">
    <property type="entry name" value="ZINC ION-BINDING PROTEIN"/>
    <property type="match status" value="1"/>
</dbReference>
<keyword evidence="1" id="KW-0479">Metal-binding</keyword>
<evidence type="ECO:0000256" key="1">
    <source>
        <dbReference type="ARBA" id="ARBA00022723"/>
    </source>
</evidence>
<keyword evidence="5" id="KW-0812">Transmembrane</keyword>
<feature type="domain" description="GRF-type" evidence="6">
    <location>
        <begin position="27"/>
        <end position="70"/>
    </location>
</feature>
<accession>A0A2U1MG35</accession>
<gene>
    <name evidence="7" type="ORF">CTI12_AA387360</name>
</gene>
<dbReference type="AlphaFoldDB" id="A0A2U1MG35"/>